<sequence>MASENMSLGLFSRLPYEIREPIWKEFFPASRHNHPLMTQRQKTDLSILRASRALYDEISRLLYENISLTFSLAPAHQNSGSWAVVALKQNKKHSNGKHTNTQPLWCLESLADAKSRGFDNLPFHKIETVNVKLYAPNPKKEGEIFFLWRKVTDLVTIFKKARHINNLTVWLQKGLDGDWFDKWMIPHTSAFYQIANQRCDHDVVFLPFCTLRNVAEISLNTHSKELEDAIDWAIINVAIKSVRDGSWESVSSFRDYKIRGHNVDRAVAGDYLSMHIYLWRYPQEPEADLARRDFLSTWYEQGTSGKSEFESQILRITAEYPEIVKAYDPQMEYLDDMHTTMVCLYLHMKSLRGNLEDPDYWDQGIWSSTFPQGIPAMNSHKYWKEIDQFVNGDLYMNYMDKNTFLSTIDNHIGQWQHDHPSEDEETTLSDDDSVLSRQFSCERCPGYDSEVDKLY</sequence>
<keyword evidence="2" id="KW-1185">Reference proteome</keyword>
<organism evidence="1 2">
    <name type="scientific">Paecilomyces lecythidis</name>
    <dbReference type="NCBI Taxonomy" id="3004212"/>
    <lineage>
        <taxon>Eukaryota</taxon>
        <taxon>Fungi</taxon>
        <taxon>Dikarya</taxon>
        <taxon>Ascomycota</taxon>
        <taxon>Pezizomycotina</taxon>
        <taxon>Eurotiomycetes</taxon>
        <taxon>Eurotiomycetidae</taxon>
        <taxon>Eurotiales</taxon>
        <taxon>Thermoascaceae</taxon>
        <taxon>Paecilomyces</taxon>
    </lineage>
</organism>
<protein>
    <submittedName>
        <fullName evidence="1">Uncharacterized protein</fullName>
    </submittedName>
</protein>
<accession>A0ABR3XZP1</accession>
<dbReference type="Proteomes" id="UP001583193">
    <property type="component" value="Unassembled WGS sequence"/>
</dbReference>
<dbReference type="EMBL" id="JAVDPF010000007">
    <property type="protein sequence ID" value="KAL1881500.1"/>
    <property type="molecule type" value="Genomic_DNA"/>
</dbReference>
<evidence type="ECO:0000313" key="1">
    <source>
        <dbReference type="EMBL" id="KAL1881500.1"/>
    </source>
</evidence>
<comment type="caution">
    <text evidence="1">The sequence shown here is derived from an EMBL/GenBank/DDBJ whole genome shotgun (WGS) entry which is preliminary data.</text>
</comment>
<evidence type="ECO:0000313" key="2">
    <source>
        <dbReference type="Proteomes" id="UP001583193"/>
    </source>
</evidence>
<reference evidence="1 2" key="1">
    <citation type="journal article" date="2024" name="IMA Fungus">
        <title>IMA Genome - F19 : A genome assembly and annotation guide to empower mycologists, including annotated draft genome sequences of Ceratocystis pirilliformis, Diaporthe australafricana, Fusarium ophioides, Paecilomyces lecythidis, and Sporothrix stenoceras.</title>
        <authorList>
            <person name="Aylward J."/>
            <person name="Wilson A.M."/>
            <person name="Visagie C.M."/>
            <person name="Spraker J."/>
            <person name="Barnes I."/>
            <person name="Buitendag C."/>
            <person name="Ceriani C."/>
            <person name="Del Mar Angel L."/>
            <person name="du Plessis D."/>
            <person name="Fuchs T."/>
            <person name="Gasser K."/>
            <person name="Kramer D."/>
            <person name="Li W."/>
            <person name="Munsamy K."/>
            <person name="Piso A."/>
            <person name="Price J.L."/>
            <person name="Sonnekus B."/>
            <person name="Thomas C."/>
            <person name="van der Nest A."/>
            <person name="van Dijk A."/>
            <person name="van Heerden A."/>
            <person name="van Vuuren N."/>
            <person name="Yilmaz N."/>
            <person name="Duong T.A."/>
            <person name="van der Merwe N.A."/>
            <person name="Wingfield M.J."/>
            <person name="Wingfield B.D."/>
        </authorList>
    </citation>
    <scope>NUCLEOTIDE SEQUENCE [LARGE SCALE GENOMIC DNA]</scope>
    <source>
        <strain evidence="1 2">CMW 18167</strain>
    </source>
</reference>
<name>A0ABR3XZP1_9EURO</name>
<proteinExistence type="predicted"/>
<gene>
    <name evidence="1" type="ORF">Plec18167_003096</name>
</gene>